<feature type="region of interest" description="Disordered" evidence="1">
    <location>
        <begin position="1"/>
        <end position="48"/>
    </location>
</feature>
<dbReference type="EMBL" id="JAEQND010000009">
    <property type="protein sequence ID" value="MBL0426769.1"/>
    <property type="molecule type" value="Genomic_DNA"/>
</dbReference>
<sequence length="48" mass="4985">MQPTKAPHQPAPPAKAPAPPHSGEGSHSALEALKRVARGKPAARGDRR</sequence>
<accession>A0ABS1JR74</accession>
<reference evidence="2 3" key="1">
    <citation type="journal article" date="2017" name="Int. J. Syst. Evol. Microbiol.">
        <title>Ramlibacter alkalitolerans sp. nov., alkali-tolerant bacterium isolated from soil of ginseng.</title>
        <authorList>
            <person name="Lee D.H."/>
            <person name="Cha C.J."/>
        </authorList>
    </citation>
    <scope>NUCLEOTIDE SEQUENCE [LARGE SCALE GENOMIC DNA]</scope>
    <source>
        <strain evidence="2 3">KACC 19305</strain>
    </source>
</reference>
<organism evidence="2 3">
    <name type="scientific">Ramlibacter alkalitolerans</name>
    <dbReference type="NCBI Taxonomy" id="2039631"/>
    <lineage>
        <taxon>Bacteria</taxon>
        <taxon>Pseudomonadati</taxon>
        <taxon>Pseudomonadota</taxon>
        <taxon>Betaproteobacteria</taxon>
        <taxon>Burkholderiales</taxon>
        <taxon>Comamonadaceae</taxon>
        <taxon>Ramlibacter</taxon>
    </lineage>
</organism>
<dbReference type="RefSeq" id="WP_201691095.1">
    <property type="nucleotide sequence ID" value="NZ_JAEQND010000009.1"/>
</dbReference>
<name>A0ABS1JR74_9BURK</name>
<evidence type="ECO:0000313" key="2">
    <source>
        <dbReference type="EMBL" id="MBL0426769.1"/>
    </source>
</evidence>
<keyword evidence="3" id="KW-1185">Reference proteome</keyword>
<dbReference type="Proteomes" id="UP000622707">
    <property type="component" value="Unassembled WGS sequence"/>
</dbReference>
<proteinExistence type="predicted"/>
<feature type="compositionally biased region" description="Pro residues" evidence="1">
    <location>
        <begin position="9"/>
        <end position="20"/>
    </location>
</feature>
<evidence type="ECO:0000256" key="1">
    <source>
        <dbReference type="SAM" id="MobiDB-lite"/>
    </source>
</evidence>
<comment type="caution">
    <text evidence="2">The sequence shown here is derived from an EMBL/GenBank/DDBJ whole genome shotgun (WGS) entry which is preliminary data.</text>
</comment>
<evidence type="ECO:0000313" key="3">
    <source>
        <dbReference type="Proteomes" id="UP000622707"/>
    </source>
</evidence>
<gene>
    <name evidence="2" type="ORF">JI746_16775</name>
</gene>
<protein>
    <submittedName>
        <fullName evidence="2">Uncharacterized protein</fullName>
    </submittedName>
</protein>